<accession>A0A429V9D7</accession>
<organism evidence="1 2">
    <name type="scientific">Sphingomonas ginkgonis</name>
    <dbReference type="NCBI Taxonomy" id="2315330"/>
    <lineage>
        <taxon>Bacteria</taxon>
        <taxon>Pseudomonadati</taxon>
        <taxon>Pseudomonadota</taxon>
        <taxon>Alphaproteobacteria</taxon>
        <taxon>Sphingomonadales</taxon>
        <taxon>Sphingomonadaceae</taxon>
        <taxon>Sphingomonas</taxon>
    </lineage>
</organism>
<dbReference type="Gene3D" id="3.30.300.20">
    <property type="match status" value="1"/>
</dbReference>
<evidence type="ECO:0000313" key="1">
    <source>
        <dbReference type="EMBL" id="RST30467.1"/>
    </source>
</evidence>
<dbReference type="AlphaFoldDB" id="A0A429V9D7"/>
<evidence type="ECO:0000313" key="2">
    <source>
        <dbReference type="Proteomes" id="UP000274661"/>
    </source>
</evidence>
<comment type="caution">
    <text evidence="1">The sequence shown here is derived from an EMBL/GenBank/DDBJ whole genome shotgun (WGS) entry which is preliminary data.</text>
</comment>
<sequence length="187" mass="20265">MLDTVRNQTVNGLDLAALGEVVDAIQKDPGKAKVGFDVVTRWKGQTRTETEVSGFTLAGERIERSHRIVADEPCELLGGDSAPNPQELLMAALNACMTVGYVAGCSLKGIHVDSIEIATRGELDLRGFLGLSDEVPPGYAEVDYRVRIASDGSPTDLEEVHRTVMKTSPNYYNFGRPIRMNGELVTA</sequence>
<dbReference type="InterPro" id="IPR015946">
    <property type="entry name" value="KH_dom-like_a/b"/>
</dbReference>
<keyword evidence="2" id="KW-1185">Reference proteome</keyword>
<dbReference type="RefSeq" id="WP_126718300.1">
    <property type="nucleotide sequence ID" value="NZ_RWJF01000001.1"/>
</dbReference>
<dbReference type="PANTHER" id="PTHR35368:SF1">
    <property type="entry name" value="HYDROPEROXIDE REDUCTASE"/>
    <property type="match status" value="1"/>
</dbReference>
<gene>
    <name evidence="1" type="ORF">HMF7854_06205</name>
</gene>
<proteinExistence type="predicted"/>
<dbReference type="Proteomes" id="UP000274661">
    <property type="component" value="Unassembled WGS sequence"/>
</dbReference>
<dbReference type="InterPro" id="IPR036102">
    <property type="entry name" value="OsmC/Ohrsf"/>
</dbReference>
<dbReference type="InterPro" id="IPR052924">
    <property type="entry name" value="OsmC/Ohr_hydroprdx_reductase"/>
</dbReference>
<dbReference type="OrthoDB" id="9811389at2"/>
<dbReference type="SUPFAM" id="SSF82784">
    <property type="entry name" value="OsmC-like"/>
    <property type="match status" value="1"/>
</dbReference>
<dbReference type="PANTHER" id="PTHR35368">
    <property type="entry name" value="HYDROPEROXIDE REDUCTASE"/>
    <property type="match status" value="1"/>
</dbReference>
<dbReference type="Pfam" id="PF02566">
    <property type="entry name" value="OsmC"/>
    <property type="match status" value="1"/>
</dbReference>
<protein>
    <submittedName>
        <fullName evidence="1">OsmC family peroxiredoxin</fullName>
    </submittedName>
</protein>
<reference evidence="1 2" key="1">
    <citation type="submission" date="2018-12" db="EMBL/GenBank/DDBJ databases">
        <title>Sphingomonas sp. HMF7854 Genome sequencing and assembly.</title>
        <authorList>
            <person name="Cha I."/>
            <person name="Kang H."/>
            <person name="Kim H."/>
            <person name="Kang J."/>
            <person name="Joh K."/>
        </authorList>
    </citation>
    <scope>NUCLEOTIDE SEQUENCE [LARGE SCALE GENOMIC DNA]</scope>
    <source>
        <strain evidence="1 2">HMF7854</strain>
    </source>
</reference>
<dbReference type="EMBL" id="RWJF01000001">
    <property type="protein sequence ID" value="RST30467.1"/>
    <property type="molecule type" value="Genomic_DNA"/>
</dbReference>
<dbReference type="InterPro" id="IPR003718">
    <property type="entry name" value="OsmC/Ohr_fam"/>
</dbReference>
<name>A0A429V9D7_9SPHN</name>